<feature type="compositionally biased region" description="Low complexity" evidence="1">
    <location>
        <begin position="156"/>
        <end position="178"/>
    </location>
</feature>
<evidence type="ECO:0000256" key="2">
    <source>
        <dbReference type="SAM" id="Phobius"/>
    </source>
</evidence>
<gene>
    <name evidence="4" type="ORF">Fcan01_14103</name>
</gene>
<feature type="region of interest" description="Disordered" evidence="1">
    <location>
        <begin position="80"/>
        <end position="101"/>
    </location>
</feature>
<dbReference type="Proteomes" id="UP000198287">
    <property type="component" value="Unassembled WGS sequence"/>
</dbReference>
<feature type="chain" id="PRO_5011991093" evidence="3">
    <location>
        <begin position="30"/>
        <end position="274"/>
    </location>
</feature>
<keyword evidence="2" id="KW-1133">Transmembrane helix</keyword>
<feature type="region of interest" description="Disordered" evidence="1">
    <location>
        <begin position="146"/>
        <end position="179"/>
    </location>
</feature>
<feature type="transmembrane region" description="Helical" evidence="2">
    <location>
        <begin position="39"/>
        <end position="58"/>
    </location>
</feature>
<evidence type="ECO:0000256" key="1">
    <source>
        <dbReference type="SAM" id="MobiDB-lite"/>
    </source>
</evidence>
<evidence type="ECO:0000313" key="5">
    <source>
        <dbReference type="Proteomes" id="UP000198287"/>
    </source>
</evidence>
<keyword evidence="2" id="KW-0812">Transmembrane</keyword>
<protein>
    <submittedName>
        <fullName evidence="4">Uncharacterized protein</fullName>
    </submittedName>
</protein>
<evidence type="ECO:0000256" key="3">
    <source>
        <dbReference type="SAM" id="SignalP"/>
    </source>
</evidence>
<keyword evidence="5" id="KW-1185">Reference proteome</keyword>
<name>A0A226E2J2_FOLCA</name>
<reference evidence="4 5" key="1">
    <citation type="submission" date="2015-12" db="EMBL/GenBank/DDBJ databases">
        <title>The genome of Folsomia candida.</title>
        <authorList>
            <person name="Faddeeva A."/>
            <person name="Derks M.F."/>
            <person name="Anvar Y."/>
            <person name="Smit S."/>
            <person name="Van Straalen N."/>
            <person name="Roelofs D."/>
        </authorList>
    </citation>
    <scope>NUCLEOTIDE SEQUENCE [LARGE SCALE GENOMIC DNA]</scope>
    <source>
        <strain evidence="4 5">VU population</strain>
        <tissue evidence="4">Whole body</tissue>
    </source>
</reference>
<evidence type="ECO:0000313" key="4">
    <source>
        <dbReference type="EMBL" id="OXA51197.1"/>
    </source>
</evidence>
<feature type="signal peptide" evidence="3">
    <location>
        <begin position="1"/>
        <end position="29"/>
    </location>
</feature>
<accession>A0A226E2J2</accession>
<sequence>MFRDKLGQLQVHVCLGVVLVTLLLHVATAQPLVNGTPANNTYIILAIIIMVVSIYDHFSVVAGGGSKGGEEPATVTIDKLRSRRSPKSSSLPSHPQPPSAELQTIMSGNWQAMDPESLFKLLNTLASSKETLPEDFYPFDDDEDDDPIDLVYSGTPPLLSAPSSKSVSSSPFRGAAAANPPPLAEPITLMRSNLGADDAQPLQMHRMVSKTKKHFPMYKRAYMPRNLWPQRDLVQLPNGEIAFTPHGMRVLRYHQPMPLPLVDADLPLVRRPVL</sequence>
<comment type="caution">
    <text evidence="4">The sequence shown here is derived from an EMBL/GenBank/DDBJ whole genome shotgun (WGS) entry which is preliminary data.</text>
</comment>
<proteinExistence type="predicted"/>
<organism evidence="4 5">
    <name type="scientific">Folsomia candida</name>
    <name type="common">Springtail</name>
    <dbReference type="NCBI Taxonomy" id="158441"/>
    <lineage>
        <taxon>Eukaryota</taxon>
        <taxon>Metazoa</taxon>
        <taxon>Ecdysozoa</taxon>
        <taxon>Arthropoda</taxon>
        <taxon>Hexapoda</taxon>
        <taxon>Collembola</taxon>
        <taxon>Entomobryomorpha</taxon>
        <taxon>Isotomoidea</taxon>
        <taxon>Isotomidae</taxon>
        <taxon>Proisotominae</taxon>
        <taxon>Folsomia</taxon>
    </lineage>
</organism>
<dbReference type="EMBL" id="LNIX01000008">
    <property type="protein sequence ID" value="OXA51197.1"/>
    <property type="molecule type" value="Genomic_DNA"/>
</dbReference>
<keyword evidence="3" id="KW-0732">Signal</keyword>
<dbReference type="AlphaFoldDB" id="A0A226E2J2"/>
<keyword evidence="2" id="KW-0472">Membrane</keyword>